<dbReference type="AlphaFoldDB" id="A0A6L6QLL0"/>
<protein>
    <submittedName>
        <fullName evidence="3">Aldo/keto reductase</fullName>
    </submittedName>
</protein>
<evidence type="ECO:0000256" key="1">
    <source>
        <dbReference type="ARBA" id="ARBA00023002"/>
    </source>
</evidence>
<dbReference type="PRINTS" id="PR00069">
    <property type="entry name" value="ALDKETRDTASE"/>
</dbReference>
<sequence length="370" mass="39910">MSLKQYYTLGNSGLRVSRLALGTMTFGTDWGWGADKASAREQFMAFTEAGGNLIDTADLYTNGESERWVGEFVRDSGLRDKLVLATKASYSADPSNPNGGGNGRKHLMRALEGSLQRMGTDYIDLYLLHAWDMVTQPEEVLRTLDDAVRAGKVRHIGLSNVPAWYASRMQAVAELRGYEPLAALQMEYSLAERAIENEFIGLGTRYGMGVMVWSPLASGLLSGKYKPSTGGQFGEGRLQTMSGSNNPAFSKFSERNFAIVAELEKVANEVGRSMAQVAVNWVANRPGIATVMVGATKLAQLQDNLGALDFELPAALRERLDAVSAPAPGYPYTFFTPGMQTMLSGAAPLGDKPDGYQAPVRISGPAAGVQ</sequence>
<dbReference type="PANTHER" id="PTHR43364">
    <property type="entry name" value="NADH-SPECIFIC METHYLGLYOXAL REDUCTASE-RELATED"/>
    <property type="match status" value="1"/>
</dbReference>
<name>A0A6L6QLL0_9BURK</name>
<dbReference type="Proteomes" id="UP000472320">
    <property type="component" value="Unassembled WGS sequence"/>
</dbReference>
<dbReference type="InterPro" id="IPR020471">
    <property type="entry name" value="AKR"/>
</dbReference>
<dbReference type="SUPFAM" id="SSF51430">
    <property type="entry name" value="NAD(P)-linked oxidoreductase"/>
    <property type="match status" value="1"/>
</dbReference>
<dbReference type="InterPro" id="IPR036812">
    <property type="entry name" value="NAD(P)_OxRdtase_dom_sf"/>
</dbReference>
<comment type="caution">
    <text evidence="3">The sequence shown here is derived from an EMBL/GenBank/DDBJ whole genome shotgun (WGS) entry which is preliminary data.</text>
</comment>
<dbReference type="OrthoDB" id="5488419at2"/>
<dbReference type="RefSeq" id="WP_155455516.1">
    <property type="nucleotide sequence ID" value="NZ_WNKX01000014.1"/>
</dbReference>
<proteinExistence type="predicted"/>
<dbReference type="EMBL" id="WNKX01000014">
    <property type="protein sequence ID" value="MTW12586.1"/>
    <property type="molecule type" value="Genomic_DNA"/>
</dbReference>
<dbReference type="PANTHER" id="PTHR43364:SF4">
    <property type="entry name" value="NAD(P)-LINKED OXIDOREDUCTASE SUPERFAMILY PROTEIN"/>
    <property type="match status" value="1"/>
</dbReference>
<dbReference type="Gene3D" id="3.20.20.100">
    <property type="entry name" value="NADP-dependent oxidoreductase domain"/>
    <property type="match status" value="1"/>
</dbReference>
<dbReference type="InterPro" id="IPR023210">
    <property type="entry name" value="NADP_OxRdtase_dom"/>
</dbReference>
<dbReference type="GO" id="GO:0016491">
    <property type="term" value="F:oxidoreductase activity"/>
    <property type="evidence" value="ECO:0007669"/>
    <property type="project" value="UniProtKB-KW"/>
</dbReference>
<accession>A0A6L6QLL0</accession>
<evidence type="ECO:0000259" key="2">
    <source>
        <dbReference type="Pfam" id="PF00248"/>
    </source>
</evidence>
<feature type="domain" description="NADP-dependent oxidoreductase" evidence="2">
    <location>
        <begin position="18"/>
        <end position="323"/>
    </location>
</feature>
<keyword evidence="1" id="KW-0560">Oxidoreductase</keyword>
<reference evidence="3 4" key="1">
    <citation type="submission" date="2019-11" db="EMBL/GenBank/DDBJ databases">
        <title>Type strains purchased from KCTC, JCM and DSMZ.</title>
        <authorList>
            <person name="Lu H."/>
        </authorList>
    </citation>
    <scope>NUCLEOTIDE SEQUENCE [LARGE SCALE GENOMIC DNA]</scope>
    <source>
        <strain evidence="3 4">JCM 31587</strain>
    </source>
</reference>
<dbReference type="FunFam" id="3.20.20.100:FF:000004">
    <property type="entry name" value="Oxidoreductase, aldo/keto reductase"/>
    <property type="match status" value="1"/>
</dbReference>
<dbReference type="GO" id="GO:0005829">
    <property type="term" value="C:cytosol"/>
    <property type="evidence" value="ECO:0007669"/>
    <property type="project" value="TreeGrafter"/>
</dbReference>
<evidence type="ECO:0000313" key="3">
    <source>
        <dbReference type="EMBL" id="MTW12586.1"/>
    </source>
</evidence>
<dbReference type="CDD" id="cd19080">
    <property type="entry name" value="AKR_AKR9A_9B"/>
    <property type="match status" value="1"/>
</dbReference>
<dbReference type="InterPro" id="IPR050523">
    <property type="entry name" value="AKR_Detox_Biosynth"/>
</dbReference>
<keyword evidence="4" id="KW-1185">Reference proteome</keyword>
<dbReference type="Pfam" id="PF00248">
    <property type="entry name" value="Aldo_ket_red"/>
    <property type="match status" value="1"/>
</dbReference>
<evidence type="ECO:0000313" key="4">
    <source>
        <dbReference type="Proteomes" id="UP000472320"/>
    </source>
</evidence>
<organism evidence="3 4">
    <name type="scientific">Massilia eburnea</name>
    <dbReference type="NCBI Taxonomy" id="1776165"/>
    <lineage>
        <taxon>Bacteria</taxon>
        <taxon>Pseudomonadati</taxon>
        <taxon>Pseudomonadota</taxon>
        <taxon>Betaproteobacteria</taxon>
        <taxon>Burkholderiales</taxon>
        <taxon>Oxalobacteraceae</taxon>
        <taxon>Telluria group</taxon>
        <taxon>Massilia</taxon>
    </lineage>
</organism>
<gene>
    <name evidence="3" type="ORF">GM658_18410</name>
</gene>